<evidence type="ECO:0000256" key="4">
    <source>
        <dbReference type="ARBA" id="ARBA00023125"/>
    </source>
</evidence>
<dbReference type="AlphaFoldDB" id="A0A937JMU5"/>
<comment type="similarity">
    <text evidence="1">Belongs to the AfsR/DnrI/RedD regulatory family.</text>
</comment>
<comment type="caution">
    <text evidence="8">The sequence shown here is derived from an EMBL/GenBank/DDBJ whole genome shotgun (WGS) entry which is preliminary data.</text>
</comment>
<keyword evidence="3" id="KW-0805">Transcription regulation</keyword>
<dbReference type="InterPro" id="IPR036388">
    <property type="entry name" value="WH-like_DNA-bd_sf"/>
</dbReference>
<dbReference type="InterPro" id="IPR011990">
    <property type="entry name" value="TPR-like_helical_dom_sf"/>
</dbReference>
<dbReference type="GO" id="GO:0006355">
    <property type="term" value="P:regulation of DNA-templated transcription"/>
    <property type="evidence" value="ECO:0007669"/>
    <property type="project" value="InterPro"/>
</dbReference>
<dbReference type="InterPro" id="IPR051677">
    <property type="entry name" value="AfsR-DnrI-RedD_regulator"/>
</dbReference>
<proteinExistence type="inferred from homology"/>
<keyword evidence="2" id="KW-0902">Two-component regulatory system</keyword>
<dbReference type="Pfam" id="PF00486">
    <property type="entry name" value="Trans_reg_C"/>
    <property type="match status" value="1"/>
</dbReference>
<dbReference type="Pfam" id="PF03704">
    <property type="entry name" value="BTAD"/>
    <property type="match status" value="1"/>
</dbReference>
<dbReference type="InterPro" id="IPR001867">
    <property type="entry name" value="OmpR/PhoB-type_DNA-bd"/>
</dbReference>
<evidence type="ECO:0000259" key="7">
    <source>
        <dbReference type="PROSITE" id="PS51755"/>
    </source>
</evidence>
<name>A0A937JMU5_9ACTN</name>
<dbReference type="Gene3D" id="1.10.10.10">
    <property type="entry name" value="Winged helix-like DNA-binding domain superfamily/Winged helix DNA-binding domain"/>
    <property type="match status" value="1"/>
</dbReference>
<dbReference type="SMART" id="SM00862">
    <property type="entry name" value="Trans_reg_C"/>
    <property type="match status" value="1"/>
</dbReference>
<dbReference type="SMART" id="SM01043">
    <property type="entry name" value="BTAD"/>
    <property type="match status" value="1"/>
</dbReference>
<dbReference type="Gene3D" id="1.25.40.10">
    <property type="entry name" value="Tetratricopeptide repeat domain"/>
    <property type="match status" value="1"/>
</dbReference>
<reference evidence="8" key="1">
    <citation type="submission" date="2021-01" db="EMBL/GenBank/DDBJ databases">
        <title>WGS of actinomycetes isolated from Thailand.</title>
        <authorList>
            <person name="Thawai C."/>
        </authorList>
    </citation>
    <scope>NUCLEOTIDE SEQUENCE</scope>
    <source>
        <strain evidence="8">RCU-197</strain>
    </source>
</reference>
<keyword evidence="9" id="KW-1185">Reference proteome</keyword>
<dbReference type="Proteomes" id="UP000661858">
    <property type="component" value="Unassembled WGS sequence"/>
</dbReference>
<evidence type="ECO:0000256" key="5">
    <source>
        <dbReference type="ARBA" id="ARBA00023163"/>
    </source>
</evidence>
<dbReference type="PANTHER" id="PTHR35807">
    <property type="entry name" value="TRANSCRIPTIONAL REGULATOR REDD-RELATED"/>
    <property type="match status" value="1"/>
</dbReference>
<dbReference type="InterPro" id="IPR005158">
    <property type="entry name" value="BTAD"/>
</dbReference>
<evidence type="ECO:0000313" key="9">
    <source>
        <dbReference type="Proteomes" id="UP000661858"/>
    </source>
</evidence>
<protein>
    <submittedName>
        <fullName evidence="8">AfsR/SARP family transcriptional regulator</fullName>
    </submittedName>
</protein>
<dbReference type="GO" id="GO:0003677">
    <property type="term" value="F:DNA binding"/>
    <property type="evidence" value="ECO:0007669"/>
    <property type="project" value="UniProtKB-UniRule"/>
</dbReference>
<dbReference type="SUPFAM" id="SSF46894">
    <property type="entry name" value="C-terminal effector domain of the bipartite response regulators"/>
    <property type="match status" value="1"/>
</dbReference>
<keyword evidence="4 6" id="KW-0238">DNA-binding</keyword>
<dbReference type="CDD" id="cd15831">
    <property type="entry name" value="BTAD"/>
    <property type="match status" value="1"/>
</dbReference>
<dbReference type="PROSITE" id="PS51755">
    <property type="entry name" value="OMPR_PHOB"/>
    <property type="match status" value="1"/>
</dbReference>
<feature type="domain" description="OmpR/PhoB-type" evidence="7">
    <location>
        <begin position="14"/>
        <end position="120"/>
    </location>
</feature>
<evidence type="ECO:0000256" key="1">
    <source>
        <dbReference type="ARBA" id="ARBA00005820"/>
    </source>
</evidence>
<evidence type="ECO:0000313" key="8">
    <source>
        <dbReference type="EMBL" id="MBL1082691.1"/>
    </source>
</evidence>
<gene>
    <name evidence="8" type="ORF">JK359_11985</name>
</gene>
<sequence length="301" mass="33066">MAAVDTASFRRPPSNIAELPRRAVRIEILGTVSVYVDERERPIRAHKVRALLATLALDAGRSVSNVELADELWSGQPLGNVQNALQAHAARLRKVLDGPKRRPGGETVLRTVQGGYVLDVPGDRVDANRFLELAGQGAAALRVDPRRAVRLLESALRLWRGPALLDAGDGLRCRAGAALYEERRLAVCENLAFARLVVGDAGQAAAELRRLETEHPLHERFCELLMIALYQLGRQGEALHTYHRIRERLDRELGLEPSAPLRARHTEILAQRQVLTLMPTHARAGGPVLAVPAVPAWSRSA</sequence>
<dbReference type="PANTHER" id="PTHR35807:SF1">
    <property type="entry name" value="TRANSCRIPTIONAL REGULATOR REDD"/>
    <property type="match status" value="1"/>
</dbReference>
<feature type="DNA-binding region" description="OmpR/PhoB-type" evidence="6">
    <location>
        <begin position="14"/>
        <end position="120"/>
    </location>
</feature>
<dbReference type="SUPFAM" id="SSF48452">
    <property type="entry name" value="TPR-like"/>
    <property type="match status" value="1"/>
</dbReference>
<organism evidence="8 9">
    <name type="scientific">Streptomyces actinomycinicus</name>
    <dbReference type="NCBI Taxonomy" id="1695166"/>
    <lineage>
        <taxon>Bacteria</taxon>
        <taxon>Bacillati</taxon>
        <taxon>Actinomycetota</taxon>
        <taxon>Actinomycetes</taxon>
        <taxon>Kitasatosporales</taxon>
        <taxon>Streptomycetaceae</taxon>
        <taxon>Streptomyces</taxon>
    </lineage>
</organism>
<accession>A0A937JMU5</accession>
<evidence type="ECO:0000256" key="6">
    <source>
        <dbReference type="PROSITE-ProRule" id="PRU01091"/>
    </source>
</evidence>
<dbReference type="EMBL" id="JAERRK010000005">
    <property type="protein sequence ID" value="MBL1082691.1"/>
    <property type="molecule type" value="Genomic_DNA"/>
</dbReference>
<keyword evidence="5" id="KW-0804">Transcription</keyword>
<evidence type="ECO:0000256" key="2">
    <source>
        <dbReference type="ARBA" id="ARBA00023012"/>
    </source>
</evidence>
<dbReference type="GO" id="GO:0000160">
    <property type="term" value="P:phosphorelay signal transduction system"/>
    <property type="evidence" value="ECO:0007669"/>
    <property type="project" value="UniProtKB-KW"/>
</dbReference>
<dbReference type="InterPro" id="IPR016032">
    <property type="entry name" value="Sig_transdc_resp-reg_C-effctor"/>
</dbReference>
<evidence type="ECO:0000256" key="3">
    <source>
        <dbReference type="ARBA" id="ARBA00023015"/>
    </source>
</evidence>